<feature type="region of interest" description="Disordered" evidence="5">
    <location>
        <begin position="1022"/>
        <end position="1041"/>
    </location>
</feature>
<dbReference type="Gene3D" id="3.30.420.40">
    <property type="match status" value="2"/>
</dbReference>
<dbReference type="SMART" id="SM00268">
    <property type="entry name" value="ACTIN"/>
    <property type="match status" value="1"/>
</dbReference>
<evidence type="ECO:0000313" key="8">
    <source>
        <dbReference type="Proteomes" id="UP000261420"/>
    </source>
</evidence>
<evidence type="ECO:0000256" key="3">
    <source>
        <dbReference type="ARBA" id="ARBA00023212"/>
    </source>
</evidence>
<feature type="region of interest" description="Disordered" evidence="5">
    <location>
        <begin position="1302"/>
        <end position="1321"/>
    </location>
</feature>
<dbReference type="Pfam" id="PF00022">
    <property type="entry name" value="Actin"/>
    <property type="match status" value="1"/>
</dbReference>
<feature type="region of interest" description="Disordered" evidence="5">
    <location>
        <begin position="729"/>
        <end position="783"/>
    </location>
</feature>
<keyword evidence="3" id="KW-0963">Cytoplasm</keyword>
<evidence type="ECO:0000256" key="2">
    <source>
        <dbReference type="ARBA" id="ARBA00006752"/>
    </source>
</evidence>
<feature type="region of interest" description="Disordered" evidence="5">
    <location>
        <begin position="1076"/>
        <end position="1100"/>
    </location>
</feature>
<feature type="region of interest" description="Disordered" evidence="5">
    <location>
        <begin position="1252"/>
        <end position="1291"/>
    </location>
</feature>
<dbReference type="FunFam" id="3.90.640.10:FF:000007">
    <property type="entry name" value="Actin like 7B"/>
    <property type="match status" value="1"/>
</dbReference>
<feature type="region of interest" description="Disordered" evidence="5">
    <location>
        <begin position="1114"/>
        <end position="1134"/>
    </location>
</feature>
<dbReference type="GO" id="GO:0005856">
    <property type="term" value="C:cytoskeleton"/>
    <property type="evidence" value="ECO:0007669"/>
    <property type="project" value="UniProtKB-SubCell"/>
</dbReference>
<dbReference type="InterPro" id="IPR043129">
    <property type="entry name" value="ATPase_NBD"/>
</dbReference>
<reference evidence="7" key="2">
    <citation type="submission" date="2025-09" db="UniProtKB">
        <authorList>
            <consortium name="Ensembl"/>
        </authorList>
    </citation>
    <scope>IDENTIFICATION</scope>
</reference>
<dbReference type="PANTHER" id="PTHR11937">
    <property type="entry name" value="ACTIN"/>
    <property type="match status" value="1"/>
</dbReference>
<evidence type="ECO:0000256" key="4">
    <source>
        <dbReference type="RuleBase" id="RU000487"/>
    </source>
</evidence>
<protein>
    <submittedName>
        <fullName evidence="7">Si:ch211-241j12.3</fullName>
    </submittedName>
</protein>
<dbReference type="Gene3D" id="3.90.640.10">
    <property type="entry name" value="Actin, Chain A, domain 4"/>
    <property type="match status" value="1"/>
</dbReference>
<feature type="domain" description="CRAL-TRIO" evidence="6">
    <location>
        <begin position="22"/>
        <end position="180"/>
    </location>
</feature>
<keyword evidence="3" id="KW-0206">Cytoskeleton</keyword>
<accession>A0A3B4T6A6</accession>
<dbReference type="SUPFAM" id="SSF53067">
    <property type="entry name" value="Actin-like ATPase domain"/>
    <property type="match status" value="2"/>
</dbReference>
<dbReference type="PROSITE" id="PS01132">
    <property type="entry name" value="ACTINS_ACT_LIKE"/>
    <property type="match status" value="1"/>
</dbReference>
<comment type="subcellular location">
    <subcellularLocation>
        <location evidence="1">Cytoplasm</location>
        <location evidence="1">Cytoskeleton</location>
    </subcellularLocation>
</comment>
<feature type="region of interest" description="Disordered" evidence="5">
    <location>
        <begin position="909"/>
        <end position="946"/>
    </location>
</feature>
<feature type="compositionally biased region" description="Basic and acidic residues" evidence="5">
    <location>
        <begin position="989"/>
        <end position="998"/>
    </location>
</feature>
<dbReference type="PRINTS" id="PR00190">
    <property type="entry name" value="ACTIN"/>
</dbReference>
<dbReference type="Proteomes" id="UP000261420">
    <property type="component" value="Unplaced"/>
</dbReference>
<dbReference type="STRING" id="41447.ENSSDUP00000001661"/>
<dbReference type="Pfam" id="PF13716">
    <property type="entry name" value="CRAL_TRIO_2"/>
    <property type="match status" value="1"/>
</dbReference>
<feature type="compositionally biased region" description="Basic and acidic residues" evidence="5">
    <location>
        <begin position="1022"/>
        <end position="1034"/>
    </location>
</feature>
<organism evidence="7 8">
    <name type="scientific">Seriola dumerili</name>
    <name type="common">Greater amberjack</name>
    <name type="synonym">Caranx dumerili</name>
    <dbReference type="NCBI Taxonomy" id="41447"/>
    <lineage>
        <taxon>Eukaryota</taxon>
        <taxon>Metazoa</taxon>
        <taxon>Chordata</taxon>
        <taxon>Craniata</taxon>
        <taxon>Vertebrata</taxon>
        <taxon>Euteleostomi</taxon>
        <taxon>Actinopterygii</taxon>
        <taxon>Neopterygii</taxon>
        <taxon>Teleostei</taxon>
        <taxon>Neoteleostei</taxon>
        <taxon>Acanthomorphata</taxon>
        <taxon>Carangaria</taxon>
        <taxon>Carangiformes</taxon>
        <taxon>Carangidae</taxon>
        <taxon>Seriola</taxon>
    </lineage>
</organism>
<feature type="compositionally biased region" description="Basic and acidic residues" evidence="5">
    <location>
        <begin position="936"/>
        <end position="945"/>
    </location>
</feature>
<evidence type="ECO:0000259" key="6">
    <source>
        <dbReference type="PROSITE" id="PS50191"/>
    </source>
</evidence>
<dbReference type="OMA" id="CHQSWVS"/>
<proteinExistence type="inferred from homology"/>
<dbReference type="PROSITE" id="PS50191">
    <property type="entry name" value="CRAL_TRIO"/>
    <property type="match status" value="1"/>
</dbReference>
<dbReference type="FunFam" id="3.30.420.40:FF:000002">
    <property type="entry name" value="Muscle actin"/>
    <property type="match status" value="1"/>
</dbReference>
<dbReference type="InterPro" id="IPR004000">
    <property type="entry name" value="Actin"/>
</dbReference>
<evidence type="ECO:0000313" key="7">
    <source>
        <dbReference type="Ensembl" id="ENSSDUP00000001661.1"/>
    </source>
</evidence>
<dbReference type="InterPro" id="IPR020902">
    <property type="entry name" value="Actin/actin-like_CS"/>
</dbReference>
<keyword evidence="8" id="KW-1185">Reference proteome</keyword>
<evidence type="ECO:0000256" key="5">
    <source>
        <dbReference type="SAM" id="MobiDB-lite"/>
    </source>
</evidence>
<feature type="region of interest" description="Disordered" evidence="5">
    <location>
        <begin position="1169"/>
        <end position="1201"/>
    </location>
</feature>
<feature type="compositionally biased region" description="Polar residues" evidence="5">
    <location>
        <begin position="758"/>
        <end position="783"/>
    </location>
</feature>
<sequence length="1725" mass="191524">MSRHATDVPGSDCECVPSPRLPADHVLDSGAVLFPGAFDQHGCPLILFPVDGQAKLSSELSKAEVVDFINYFLCLHNKKQEEESLVSVVADLRQASLPTTRFLAETLLLLELHKRTVHSVYVIQAKKKDVVKLLQKLLAPAKPHSASFKKVFLKEISELSNYIDRSQLTASLGGYLMYCHQSWVSFIKEIDAFLQEFLSAVQRLPSCISTLQSLSRLPLPTTFRELQHFCSTNEAKFQQLRRELGLDELLRHCDSVVEKLRYPEKEPCYQAMAGTALFIHTVFDMLQNHSRITAAVEKVELLWQQAFSQARLQLQVFQLREDALQITEQIDSLFQEKLQHYKIEVAKDAAKAAALVSHFEASIHTPAVALVRRAEDVVHTLAEVLPVDGCSREGWVLDLERLKEKLHSTVHFIRQTLRAVSNYHHYFNKANTWYSLVLCENLLQELLSGVDADDVPTQWHRRTWGTVPAWRHKLSTFLKKNRPPDVEELVHLAHLSHVIPDDVVQRAGKQMSQRCMTLRKLVTSCGPVAVGQLQLALQWQYELLRSCRVSHSSADAATDRTAQDDQTCPSESNHIKCEGGNEAVHLLGTSPSTAVSGTVSVEGKPPSLSSFDSGFDGAGSSQLEAWGGREGVEGLSRLAGIKDFVKPAMSRPLIHEENISSVSDAEFDCGSVGDSSRASIQIIPKVTEDSLNLEIKVQRSAALPTNPWLSLPLDDLENMYTVTITHNPTPQKIDLHFHDPSDPCTNRSRDPPTKTEEVLSSTQPRGPQSRSWTLHSQSSLEGPELSTVSHILSSTITDGGDKSICTTEGGPTLLWDSYDLHDQSQDPVDSEIDISQKDWDVEEQEGLREVEKILGRADEILEEEENVLAQEAVLETLLRSEDRHWPLWDSEDQLSVLSSSELTEAGVLGLGDSLDPAESDNLSEPRSAGCASQAKTSEDHGHCTEVDTAAVPSRPDLLRELRMVHVLDELIMEENLKIHELRRCEDLNNELSGRKPSDRNGPSSVSREREVFRLQLEKEKREVEKLEKSLDKEPKTKKHKDRARKVVRCSIMDKARVDSKEDQALCNELLSEGCTRSHRTHSTSVDQNEESCKTEDSPADLLPGVAKEALPHDCVPQHQDLPSPEAAASESNRTALNGTSDLKQASEELGIQPQGFVCAEELHGSGENGAICKPEASLTPEMRPDDGAFDPGGKAPLPVKDYLTEHGTSRSTELLDPDPSSAAQDPGFNKLVESEDVTPAISLCSLHSNVKDQSNNNNNHPQKCGLSSDHLSEMTSKDEEDTSGPPAGLLQTHLHPTMEIQSVSPADEQSAPQLPPDQRELNEDLPYGVQRISGAGSPGLQTQLNIDTTEMMDFKTPIVLDTGSGLMKAGFADQDHPNIIFPTIIGTPKYEEVMNGNTGRETYIGHEAQHMRGVLALQHPIKNGIIRNWDEMEKIWHHTFQQLCVDPEEHPVLLTEAAMNPLENRQRMVEIMFECFNVPFTYVAMQAVLALYAAGRSTGVVFDSGDGVSHSVPVFEGYCLPHAVQRFPLAGGDVTLQLKKLLQEKGVSMRTTAEMEIVREMKEKCCCVALSYEAELTGRGSSCTEMHYTMPDGQMVTLGSERFRAPEILFKPELIGQDQYGMHESIFKSILSSDIDLRRCFLGNIVLSGGNTLLPGLPERLQAEIKGLLPADMWESVRVTSPKDRDFSVWSGGAVLANLPTFSSAWIRQDEYAEFGPQIVFRKCF</sequence>
<dbReference type="InterPro" id="IPR001251">
    <property type="entry name" value="CRAL-TRIO_dom"/>
</dbReference>
<name>A0A3B4T6A6_SERDU</name>
<dbReference type="GeneTree" id="ENSGT00940000166728"/>
<dbReference type="Ensembl" id="ENSSDUT00000001721.1">
    <property type="protein sequence ID" value="ENSSDUP00000001661.1"/>
    <property type="gene ID" value="ENSSDUG00000001319.1"/>
</dbReference>
<comment type="similarity">
    <text evidence="2 4">Belongs to the actin family.</text>
</comment>
<evidence type="ECO:0000256" key="1">
    <source>
        <dbReference type="ARBA" id="ARBA00004245"/>
    </source>
</evidence>
<feature type="region of interest" description="Disordered" evidence="5">
    <location>
        <begin position="989"/>
        <end position="1009"/>
    </location>
</feature>
<feature type="compositionally biased region" description="Basic and acidic residues" evidence="5">
    <location>
        <begin position="733"/>
        <end position="757"/>
    </location>
</feature>
<dbReference type="CDD" id="cd13397">
    <property type="entry name" value="ASKHA_NBD_actin_Arp-T1-3"/>
    <property type="match status" value="1"/>
</dbReference>
<reference evidence="7" key="1">
    <citation type="submission" date="2025-08" db="UniProtKB">
        <authorList>
            <consortium name="Ensembl"/>
        </authorList>
    </citation>
    <scope>IDENTIFICATION</scope>
</reference>